<reference evidence="3" key="1">
    <citation type="submission" date="2017-09" db="EMBL/GenBank/DDBJ databases">
        <title>Depth-based differentiation of microbial function through sediment-hosted aquifers and enrichment of novel symbionts in the deep terrestrial subsurface.</title>
        <authorList>
            <person name="Probst A.J."/>
            <person name="Ladd B."/>
            <person name="Jarett J.K."/>
            <person name="Geller-Mcgrath D.E."/>
            <person name="Sieber C.M.K."/>
            <person name="Emerson J.B."/>
            <person name="Anantharaman K."/>
            <person name="Thomas B.C."/>
            <person name="Malmstrom R."/>
            <person name="Stieglmeier M."/>
            <person name="Klingl A."/>
            <person name="Woyke T."/>
            <person name="Ryan C.M."/>
            <person name="Banfield J.F."/>
        </authorList>
    </citation>
    <scope>NUCLEOTIDE SEQUENCE [LARGE SCALE GENOMIC DNA]</scope>
</reference>
<dbReference type="InterPro" id="IPR012902">
    <property type="entry name" value="N_methyl_site"/>
</dbReference>
<evidence type="ECO:0008006" key="4">
    <source>
        <dbReference type="Google" id="ProtNLM"/>
    </source>
</evidence>
<dbReference type="EMBL" id="PFXF01000023">
    <property type="protein sequence ID" value="PJA32714.1"/>
    <property type="molecule type" value="Genomic_DNA"/>
</dbReference>
<dbReference type="Proteomes" id="UP000230758">
    <property type="component" value="Unassembled WGS sequence"/>
</dbReference>
<feature type="transmembrane region" description="Helical" evidence="1">
    <location>
        <begin position="12"/>
        <end position="31"/>
    </location>
</feature>
<name>A0A2M7WRU4_9BACT</name>
<dbReference type="InterPro" id="IPR045584">
    <property type="entry name" value="Pilin-like"/>
</dbReference>
<evidence type="ECO:0000256" key="1">
    <source>
        <dbReference type="SAM" id="Phobius"/>
    </source>
</evidence>
<proteinExistence type="predicted"/>
<keyword evidence="1" id="KW-1133">Transmembrane helix</keyword>
<dbReference type="NCBIfam" id="TIGR02532">
    <property type="entry name" value="IV_pilin_GFxxxE"/>
    <property type="match status" value="1"/>
</dbReference>
<keyword evidence="1" id="KW-0812">Transmembrane</keyword>
<gene>
    <name evidence="2" type="ORF">CO185_01825</name>
</gene>
<organism evidence="2 3">
    <name type="scientific">Candidatus Zambryskibacteria bacterium CG_4_9_14_3_um_filter_42_15</name>
    <dbReference type="NCBI Taxonomy" id="1975112"/>
    <lineage>
        <taxon>Bacteria</taxon>
        <taxon>Candidatus Zambryskiibacteriota</taxon>
    </lineage>
</organism>
<protein>
    <recommendedName>
        <fullName evidence="4">Prepilin-type N-terminal cleavage/methylation domain-containing protein</fullName>
    </recommendedName>
</protein>
<accession>A0A2M7WRU4</accession>
<comment type="caution">
    <text evidence="2">The sequence shown here is derived from an EMBL/GenBank/DDBJ whole genome shotgun (WGS) entry which is preliminary data.</text>
</comment>
<evidence type="ECO:0000313" key="3">
    <source>
        <dbReference type="Proteomes" id="UP000230758"/>
    </source>
</evidence>
<sequence length="209" mass="22271">MSHYSKHSFGFTLVELMVSIAIVTVILTVIISNQSTYTDTAALAGLADEISLTISQAQVYSIGVRELSTSSQVFSSSYGLSFSLLSGNSGSNVDYIYFADRDSDLVYSGDWLCATGGPSDECLSKTNITRGNLIQSMCVVLVSGPDVCDVGRVDISFVRPDTEAQIKLFDLNGVAYPPTSMKGAKIMLVSPKGATRSVSVFSTGQISEQ</sequence>
<evidence type="ECO:0000313" key="2">
    <source>
        <dbReference type="EMBL" id="PJA32714.1"/>
    </source>
</evidence>
<dbReference type="Gene3D" id="3.30.700.10">
    <property type="entry name" value="Glycoprotein, Type 4 Pilin"/>
    <property type="match status" value="1"/>
</dbReference>
<dbReference type="AlphaFoldDB" id="A0A2M7WRU4"/>
<dbReference type="Pfam" id="PF07963">
    <property type="entry name" value="N_methyl"/>
    <property type="match status" value="1"/>
</dbReference>
<dbReference type="SUPFAM" id="SSF54523">
    <property type="entry name" value="Pili subunits"/>
    <property type="match status" value="1"/>
</dbReference>
<keyword evidence="1" id="KW-0472">Membrane</keyword>